<feature type="region of interest" description="Disordered" evidence="1">
    <location>
        <begin position="1"/>
        <end position="82"/>
    </location>
</feature>
<evidence type="ECO:0000313" key="3">
    <source>
        <dbReference type="Proteomes" id="UP000221165"/>
    </source>
</evidence>
<protein>
    <submittedName>
        <fullName evidence="2">Uncharacterized protein</fullName>
    </submittedName>
</protein>
<dbReference type="Proteomes" id="UP000221165">
    <property type="component" value="Unassembled WGS sequence"/>
</dbReference>
<sequence length="82" mass="8616">MEAASQSERLPPLDEPREEPGSSGEGHLAEEVTEGPGGGIRAGGRGNGSRKPRDSERTVHASVEPSDRGHRSCASQLTRLGK</sequence>
<name>A0A2C6KT27_9APIC</name>
<feature type="compositionally biased region" description="Gly residues" evidence="1">
    <location>
        <begin position="35"/>
        <end position="47"/>
    </location>
</feature>
<evidence type="ECO:0000313" key="2">
    <source>
        <dbReference type="EMBL" id="PHJ19353.1"/>
    </source>
</evidence>
<proteinExistence type="predicted"/>
<feature type="compositionally biased region" description="Basic and acidic residues" evidence="1">
    <location>
        <begin position="51"/>
        <end position="70"/>
    </location>
</feature>
<dbReference type="EMBL" id="MIGC01003505">
    <property type="protein sequence ID" value="PHJ19353.1"/>
    <property type="molecule type" value="Genomic_DNA"/>
</dbReference>
<dbReference type="AlphaFoldDB" id="A0A2C6KT27"/>
<feature type="compositionally biased region" description="Polar residues" evidence="1">
    <location>
        <begin position="73"/>
        <end position="82"/>
    </location>
</feature>
<comment type="caution">
    <text evidence="2">The sequence shown here is derived from an EMBL/GenBank/DDBJ whole genome shotgun (WGS) entry which is preliminary data.</text>
</comment>
<evidence type="ECO:0000256" key="1">
    <source>
        <dbReference type="SAM" id="MobiDB-lite"/>
    </source>
</evidence>
<feature type="compositionally biased region" description="Basic and acidic residues" evidence="1">
    <location>
        <begin position="11"/>
        <end position="20"/>
    </location>
</feature>
<gene>
    <name evidence="2" type="ORF">CSUI_006817</name>
</gene>
<keyword evidence="3" id="KW-1185">Reference proteome</keyword>
<reference evidence="2 3" key="1">
    <citation type="journal article" date="2017" name="Int. J. Parasitol.">
        <title>The genome of the protozoan parasite Cystoisospora suis and a reverse vaccinology approach to identify vaccine candidates.</title>
        <authorList>
            <person name="Palmieri N."/>
            <person name="Shrestha A."/>
            <person name="Ruttkowski B."/>
            <person name="Beck T."/>
            <person name="Vogl C."/>
            <person name="Tomley F."/>
            <person name="Blake D.P."/>
            <person name="Joachim A."/>
        </authorList>
    </citation>
    <scope>NUCLEOTIDE SEQUENCE [LARGE SCALE GENOMIC DNA]</scope>
    <source>
        <strain evidence="2 3">Wien I</strain>
    </source>
</reference>
<dbReference type="VEuPathDB" id="ToxoDB:CSUI_006817"/>
<dbReference type="GeneID" id="94430180"/>
<accession>A0A2C6KT27</accession>
<dbReference type="RefSeq" id="XP_067921054.1">
    <property type="nucleotide sequence ID" value="XM_068066969.1"/>
</dbReference>
<organism evidence="2 3">
    <name type="scientific">Cystoisospora suis</name>
    <dbReference type="NCBI Taxonomy" id="483139"/>
    <lineage>
        <taxon>Eukaryota</taxon>
        <taxon>Sar</taxon>
        <taxon>Alveolata</taxon>
        <taxon>Apicomplexa</taxon>
        <taxon>Conoidasida</taxon>
        <taxon>Coccidia</taxon>
        <taxon>Eucoccidiorida</taxon>
        <taxon>Eimeriorina</taxon>
        <taxon>Sarcocystidae</taxon>
        <taxon>Cystoisospora</taxon>
    </lineage>
</organism>